<evidence type="ECO:0000313" key="7">
    <source>
        <dbReference type="Proteomes" id="UP000321379"/>
    </source>
</evidence>
<evidence type="ECO:0000256" key="4">
    <source>
        <dbReference type="ARBA" id="ARBA00022833"/>
    </source>
</evidence>
<dbReference type="Pfam" id="PF00753">
    <property type="entry name" value="Lactamase_B"/>
    <property type="match status" value="1"/>
</dbReference>
<sequence>MTAHLRADLPPGFTRFTHGELLCTVVSDGVIQLGAARDSFPNAAPSQVDELLRRHYLPTDAVYLNQNILVVEAGDTVVMFDSGVGADPELGRKTFGDQTGKTIPNLRLAGIEPEDIDVVALTHAHPDHAWGLAAADGSRLYPNAKIAVGRADYDWWTDLSRVAEQPTEHQRDQIVGAQKNLTAYEGDLILLNGGEAIAPGIRAIATPGHSPGHMVFEISSGDDTMVCWGDLCHHHVLLLEHPEWNFVFDHDGARATDQRIRMYDFVDSQRHAVFGYHFPFPGHGHLRRDLSGFTWIPSDLPRSLPDDAP</sequence>
<evidence type="ECO:0000256" key="3">
    <source>
        <dbReference type="ARBA" id="ARBA00022801"/>
    </source>
</evidence>
<dbReference type="Proteomes" id="UP000321379">
    <property type="component" value="Unassembled WGS sequence"/>
</dbReference>
<keyword evidence="3 6" id="KW-0378">Hydrolase</keyword>
<dbReference type="AlphaFoldDB" id="A0A5C8UNI4"/>
<dbReference type="SMART" id="SM00849">
    <property type="entry name" value="Lactamase_B"/>
    <property type="match status" value="1"/>
</dbReference>
<keyword evidence="2" id="KW-0479">Metal-binding</keyword>
<dbReference type="InterPro" id="IPR051013">
    <property type="entry name" value="MBL_superfamily_lactonases"/>
</dbReference>
<dbReference type="InterPro" id="IPR036866">
    <property type="entry name" value="RibonucZ/Hydroxyglut_hydro"/>
</dbReference>
<evidence type="ECO:0000313" key="6">
    <source>
        <dbReference type="EMBL" id="TXN29471.1"/>
    </source>
</evidence>
<proteinExistence type="inferred from homology"/>
<dbReference type="PANTHER" id="PTHR42978">
    <property type="entry name" value="QUORUM-QUENCHING LACTONASE YTNP-RELATED-RELATED"/>
    <property type="match status" value="1"/>
</dbReference>
<dbReference type="GO" id="GO:0046872">
    <property type="term" value="F:metal ion binding"/>
    <property type="evidence" value="ECO:0007669"/>
    <property type="project" value="UniProtKB-KW"/>
</dbReference>
<dbReference type="PANTHER" id="PTHR42978:SF6">
    <property type="entry name" value="QUORUM-QUENCHING LACTONASE YTNP-RELATED"/>
    <property type="match status" value="1"/>
</dbReference>
<name>A0A5C8UNI4_9MICO</name>
<dbReference type="InterPro" id="IPR001279">
    <property type="entry name" value="Metallo-B-lactamas"/>
</dbReference>
<dbReference type="RefSeq" id="WP_147784487.1">
    <property type="nucleotide sequence ID" value="NZ_VRMG01000009.1"/>
</dbReference>
<dbReference type="SUPFAM" id="SSF56281">
    <property type="entry name" value="Metallo-hydrolase/oxidoreductase"/>
    <property type="match status" value="1"/>
</dbReference>
<dbReference type="CDD" id="cd07720">
    <property type="entry name" value="OPHC2-like_MBL-fold"/>
    <property type="match status" value="1"/>
</dbReference>
<dbReference type="Gene3D" id="3.60.15.10">
    <property type="entry name" value="Ribonuclease Z/Hydroxyacylglutathione hydrolase-like"/>
    <property type="match status" value="1"/>
</dbReference>
<evidence type="ECO:0000256" key="1">
    <source>
        <dbReference type="ARBA" id="ARBA00007749"/>
    </source>
</evidence>
<keyword evidence="7" id="KW-1185">Reference proteome</keyword>
<accession>A0A5C8UNI4</accession>
<evidence type="ECO:0000256" key="2">
    <source>
        <dbReference type="ARBA" id="ARBA00022723"/>
    </source>
</evidence>
<reference evidence="6 7" key="1">
    <citation type="submission" date="2019-08" db="EMBL/GenBank/DDBJ databases">
        <title>Bacterial whole genome sequence for Glaciihabitans sp. CHu50b-6-2.</title>
        <authorList>
            <person name="Jin L."/>
        </authorList>
    </citation>
    <scope>NUCLEOTIDE SEQUENCE [LARGE SCALE GENOMIC DNA]</scope>
    <source>
        <strain evidence="6 7">CHu50b-6-2</strain>
    </source>
</reference>
<dbReference type="EMBL" id="VRMG01000009">
    <property type="protein sequence ID" value="TXN29471.1"/>
    <property type="molecule type" value="Genomic_DNA"/>
</dbReference>
<comment type="caution">
    <text evidence="6">The sequence shown here is derived from an EMBL/GenBank/DDBJ whole genome shotgun (WGS) entry which is preliminary data.</text>
</comment>
<organism evidence="6 7">
    <name type="scientific">Lacisediminihabitans profunda</name>
    <dbReference type="NCBI Taxonomy" id="2594790"/>
    <lineage>
        <taxon>Bacteria</taxon>
        <taxon>Bacillati</taxon>
        <taxon>Actinomycetota</taxon>
        <taxon>Actinomycetes</taxon>
        <taxon>Micrococcales</taxon>
        <taxon>Microbacteriaceae</taxon>
        <taxon>Lacisediminihabitans</taxon>
    </lineage>
</organism>
<feature type="domain" description="Metallo-beta-lactamase" evidence="5">
    <location>
        <begin position="65"/>
        <end position="277"/>
    </location>
</feature>
<comment type="similarity">
    <text evidence="1">Belongs to the metallo-beta-lactamase superfamily.</text>
</comment>
<dbReference type="GO" id="GO:0016787">
    <property type="term" value="F:hydrolase activity"/>
    <property type="evidence" value="ECO:0007669"/>
    <property type="project" value="UniProtKB-KW"/>
</dbReference>
<evidence type="ECO:0000259" key="5">
    <source>
        <dbReference type="SMART" id="SM00849"/>
    </source>
</evidence>
<keyword evidence="4" id="KW-0862">Zinc</keyword>
<gene>
    <name evidence="6" type="ORF">FVP33_15015</name>
</gene>
<protein>
    <submittedName>
        <fullName evidence="6">MBL fold metallo-hydrolase</fullName>
    </submittedName>
</protein>